<accession>A0A8H7V818</accession>
<reference evidence="1" key="1">
    <citation type="submission" date="2020-12" db="EMBL/GenBank/DDBJ databases">
        <title>Metabolic potential, ecology and presence of endohyphal bacteria is reflected in genomic diversity of Mucoromycotina.</title>
        <authorList>
            <person name="Muszewska A."/>
            <person name="Okrasinska A."/>
            <person name="Steczkiewicz K."/>
            <person name="Drgas O."/>
            <person name="Orlowska M."/>
            <person name="Perlinska-Lenart U."/>
            <person name="Aleksandrzak-Piekarczyk T."/>
            <person name="Szatraj K."/>
            <person name="Zielenkiewicz U."/>
            <person name="Pilsyk S."/>
            <person name="Malc E."/>
            <person name="Mieczkowski P."/>
            <person name="Kruszewska J.S."/>
            <person name="Biernat P."/>
            <person name="Pawlowska J."/>
        </authorList>
    </citation>
    <scope>NUCLEOTIDE SEQUENCE</scope>
    <source>
        <strain evidence="1">WA0000017839</strain>
    </source>
</reference>
<organism evidence="1 2">
    <name type="scientific">Mucor saturninus</name>
    <dbReference type="NCBI Taxonomy" id="64648"/>
    <lineage>
        <taxon>Eukaryota</taxon>
        <taxon>Fungi</taxon>
        <taxon>Fungi incertae sedis</taxon>
        <taxon>Mucoromycota</taxon>
        <taxon>Mucoromycotina</taxon>
        <taxon>Mucoromycetes</taxon>
        <taxon>Mucorales</taxon>
        <taxon>Mucorineae</taxon>
        <taxon>Mucoraceae</taxon>
        <taxon>Mucor</taxon>
    </lineage>
</organism>
<protein>
    <submittedName>
        <fullName evidence="1">Uncharacterized protein</fullName>
    </submittedName>
</protein>
<keyword evidence="2" id="KW-1185">Reference proteome</keyword>
<evidence type="ECO:0000313" key="1">
    <source>
        <dbReference type="EMBL" id="KAG2208987.1"/>
    </source>
</evidence>
<name>A0A8H7V818_9FUNG</name>
<dbReference type="EMBL" id="JAEPRD010000017">
    <property type="protein sequence ID" value="KAG2208987.1"/>
    <property type="molecule type" value="Genomic_DNA"/>
</dbReference>
<comment type="caution">
    <text evidence="1">The sequence shown here is derived from an EMBL/GenBank/DDBJ whole genome shotgun (WGS) entry which is preliminary data.</text>
</comment>
<proteinExistence type="predicted"/>
<dbReference type="Proteomes" id="UP000603453">
    <property type="component" value="Unassembled WGS sequence"/>
</dbReference>
<dbReference type="OrthoDB" id="2280588at2759"/>
<dbReference type="AlphaFoldDB" id="A0A8H7V818"/>
<gene>
    <name evidence="1" type="ORF">INT47_011127</name>
</gene>
<evidence type="ECO:0000313" key="2">
    <source>
        <dbReference type="Proteomes" id="UP000603453"/>
    </source>
</evidence>
<sequence length="529" mass="60501">MNYQNRIKNRIPIFKTTEHQGINRKIGTSHSFYMNKPSEYLKHTIADPVIAPKFTASPDFSSDELMNLQQGDKWKYHPMFQHPMIAMPRGQDFWLGDAVQFTDSISSNHLLLIDQFMTKKTGMAYLMYARGFDVFSGNNFNENQIRRSSSSVKKFGVSAYKIDILADLLTTPVDKSSDVFDDEGCIFDKDSEAQLIVVKDHLDLRRSDLWFNRSFVEKFKRRKANNSLMKVVNVPMTMFSDDTSGNRSKQYNKYDSFLMVPAALPIEETHARESHYFICTSNKVLSAVEMLPPLVDDFCALEERIEMYSAQHGKYVLVVAPLLFISGDNPRHSQLAMHKGTSSSCYCRKCLMPTPANPNRRRKDNKVPLHPVVHEGHPPRTLVYLRQFNAAEDGSEERLLGDKLSFTKNGSEELLRLESFDPTLDTPAEMLHCIPLGVMRYLVTLMVKSNLLNASEKGRIQAFLTNYRISKAFSRSFRNELKHCGSFVGRDFKQLMQVLPMGLRILFGHNNNRLEPLVSSFVCLGRLAS</sequence>